<reference evidence="12" key="1">
    <citation type="journal article" date="2021" name="Arch. Microbiol.">
        <title>Methyloradius palustris gen. nov., sp. nov., a methanol-oxidizing bacterium isolated from snow.</title>
        <authorList>
            <person name="Miyadera T."/>
            <person name="Kojima H."/>
            <person name="Fukui M."/>
        </authorList>
    </citation>
    <scope>NUCLEOTIDE SEQUENCE</scope>
    <source>
        <strain evidence="12">Zm11</strain>
    </source>
</reference>
<evidence type="ECO:0000256" key="4">
    <source>
        <dbReference type="ARBA" id="ARBA00022691"/>
    </source>
</evidence>
<dbReference type="Pfam" id="PF04055">
    <property type="entry name" value="Radical_SAM"/>
    <property type="match status" value="1"/>
</dbReference>
<dbReference type="InterPro" id="IPR012340">
    <property type="entry name" value="NA-bd_OB-fold"/>
</dbReference>
<keyword evidence="7 8" id="KW-0411">Iron-sulfur</keyword>
<dbReference type="InterPro" id="IPR013848">
    <property type="entry name" value="Methylthiotransferase_N"/>
</dbReference>
<dbReference type="InterPro" id="IPR005840">
    <property type="entry name" value="Ribosomal_uS12_MeSTrfase_RimO"/>
</dbReference>
<dbReference type="FunFam" id="3.40.50.12160:FF:000002">
    <property type="entry name" value="Ribosomal protein S12 methylthiotransferase RimO"/>
    <property type="match status" value="1"/>
</dbReference>
<dbReference type="EMBL" id="AP024110">
    <property type="protein sequence ID" value="BCM25241.1"/>
    <property type="molecule type" value="Genomic_DNA"/>
</dbReference>
<dbReference type="PANTHER" id="PTHR43837:SF1">
    <property type="entry name" value="RIBOSOMAL PROTEIN US12 METHYLTHIOTRANSFERASE RIMO"/>
    <property type="match status" value="1"/>
</dbReference>
<comment type="catalytic activity">
    <reaction evidence="8">
        <text>L-aspartate(89)-[ribosomal protein uS12]-hydrogen + (sulfur carrier)-SH + AH2 + 2 S-adenosyl-L-methionine = 3-methylsulfanyl-L-aspartate(89)-[ribosomal protein uS12]-hydrogen + (sulfur carrier)-H + 5'-deoxyadenosine + L-methionine + A + S-adenosyl-L-homocysteine + 2 H(+)</text>
        <dbReference type="Rhea" id="RHEA:37087"/>
        <dbReference type="Rhea" id="RHEA-COMP:10460"/>
        <dbReference type="Rhea" id="RHEA-COMP:10461"/>
        <dbReference type="Rhea" id="RHEA-COMP:14737"/>
        <dbReference type="Rhea" id="RHEA-COMP:14739"/>
        <dbReference type="ChEBI" id="CHEBI:13193"/>
        <dbReference type="ChEBI" id="CHEBI:15378"/>
        <dbReference type="ChEBI" id="CHEBI:17319"/>
        <dbReference type="ChEBI" id="CHEBI:17499"/>
        <dbReference type="ChEBI" id="CHEBI:29917"/>
        <dbReference type="ChEBI" id="CHEBI:29961"/>
        <dbReference type="ChEBI" id="CHEBI:57844"/>
        <dbReference type="ChEBI" id="CHEBI:57856"/>
        <dbReference type="ChEBI" id="CHEBI:59789"/>
        <dbReference type="ChEBI" id="CHEBI:64428"/>
        <dbReference type="ChEBI" id="CHEBI:73599"/>
        <dbReference type="EC" id="2.8.4.4"/>
    </reaction>
</comment>
<keyword evidence="12" id="KW-0689">Ribosomal protein</keyword>
<dbReference type="Pfam" id="PF18693">
    <property type="entry name" value="TRAM_2"/>
    <property type="match status" value="1"/>
</dbReference>
<comment type="function">
    <text evidence="8">Catalyzes the methylthiolation of an aspartic acid residue of ribosomal protein uS12.</text>
</comment>
<evidence type="ECO:0000256" key="1">
    <source>
        <dbReference type="ARBA" id="ARBA00022485"/>
    </source>
</evidence>
<feature type="binding site" evidence="8">
    <location>
        <position position="16"/>
    </location>
    <ligand>
        <name>[4Fe-4S] cluster</name>
        <dbReference type="ChEBI" id="CHEBI:49883"/>
        <label>1</label>
    </ligand>
</feature>
<dbReference type="Gene3D" id="3.40.50.12160">
    <property type="entry name" value="Methylthiotransferase, N-terminal domain"/>
    <property type="match status" value="1"/>
</dbReference>
<evidence type="ECO:0000256" key="2">
    <source>
        <dbReference type="ARBA" id="ARBA00022490"/>
    </source>
</evidence>
<evidence type="ECO:0000259" key="9">
    <source>
        <dbReference type="PROSITE" id="PS50926"/>
    </source>
</evidence>
<proteinExistence type="inferred from homology"/>
<comment type="subcellular location">
    <subcellularLocation>
        <location evidence="8">Cytoplasm</location>
    </subcellularLocation>
</comment>
<dbReference type="InterPro" id="IPR020612">
    <property type="entry name" value="Methylthiotransferase_CS"/>
</dbReference>
<comment type="similarity">
    <text evidence="8">Belongs to the methylthiotransferase family. RimO subfamily.</text>
</comment>
<dbReference type="InterPro" id="IPR002792">
    <property type="entry name" value="TRAM_dom"/>
</dbReference>
<dbReference type="KEGG" id="mpau:ZMTM_15000"/>
<evidence type="ECO:0000256" key="8">
    <source>
        <dbReference type="HAMAP-Rule" id="MF_01865"/>
    </source>
</evidence>
<gene>
    <name evidence="8 12" type="primary">rimO</name>
    <name evidence="12" type="ORF">ZMTM_15000</name>
</gene>
<dbReference type="NCBIfam" id="TIGR01125">
    <property type="entry name" value="30S ribosomal protein S12 methylthiotransferase RimO"/>
    <property type="match status" value="1"/>
</dbReference>
<evidence type="ECO:0000256" key="6">
    <source>
        <dbReference type="ARBA" id="ARBA00023004"/>
    </source>
</evidence>
<evidence type="ECO:0000313" key="13">
    <source>
        <dbReference type="Proteomes" id="UP000826722"/>
    </source>
</evidence>
<keyword evidence="2 8" id="KW-0963">Cytoplasm</keyword>
<dbReference type="SFLD" id="SFLDF00274">
    <property type="entry name" value="ribosomal_protein_S12_methylth"/>
    <property type="match status" value="1"/>
</dbReference>
<dbReference type="CDD" id="cd01335">
    <property type="entry name" value="Radical_SAM"/>
    <property type="match status" value="1"/>
</dbReference>
<dbReference type="SFLD" id="SFLDS00029">
    <property type="entry name" value="Radical_SAM"/>
    <property type="match status" value="1"/>
</dbReference>
<dbReference type="Gene3D" id="2.40.50.140">
    <property type="entry name" value="Nucleic acid-binding proteins"/>
    <property type="match status" value="1"/>
</dbReference>
<dbReference type="EC" id="2.8.4.4" evidence="8"/>
<keyword evidence="4 8" id="KW-0949">S-adenosyl-L-methionine</keyword>
<dbReference type="PROSITE" id="PS50926">
    <property type="entry name" value="TRAM"/>
    <property type="match status" value="1"/>
</dbReference>
<feature type="domain" description="TRAM" evidence="9">
    <location>
        <begin position="374"/>
        <end position="440"/>
    </location>
</feature>
<dbReference type="HAMAP" id="MF_01865">
    <property type="entry name" value="MTTase_RimO"/>
    <property type="match status" value="1"/>
</dbReference>
<dbReference type="SMART" id="SM00729">
    <property type="entry name" value="Elp3"/>
    <property type="match status" value="1"/>
</dbReference>
<dbReference type="PANTHER" id="PTHR43837">
    <property type="entry name" value="RIBOSOMAL PROTEIN S12 METHYLTHIOTRANSFERASE RIMO"/>
    <property type="match status" value="1"/>
</dbReference>
<dbReference type="GO" id="GO:0051539">
    <property type="term" value="F:4 iron, 4 sulfur cluster binding"/>
    <property type="evidence" value="ECO:0007669"/>
    <property type="project" value="UniProtKB-UniRule"/>
</dbReference>
<feature type="binding site" evidence="8">
    <location>
        <position position="152"/>
    </location>
    <ligand>
        <name>[4Fe-4S] cluster</name>
        <dbReference type="ChEBI" id="CHEBI:49883"/>
        <label>2</label>
        <note>4Fe-4S-S-AdoMet</note>
    </ligand>
</feature>
<feature type="binding site" evidence="8">
    <location>
        <position position="81"/>
    </location>
    <ligand>
        <name>[4Fe-4S] cluster</name>
        <dbReference type="ChEBI" id="CHEBI:49883"/>
        <label>1</label>
    </ligand>
</feature>
<dbReference type="InterPro" id="IPR023404">
    <property type="entry name" value="rSAM_horseshoe"/>
</dbReference>
<dbReference type="InterPro" id="IPR007197">
    <property type="entry name" value="rSAM"/>
</dbReference>
<dbReference type="InterPro" id="IPR006638">
    <property type="entry name" value="Elp3/MiaA/NifB-like_rSAM"/>
</dbReference>
<keyword evidence="3 8" id="KW-0808">Transferase</keyword>
<feature type="binding site" evidence="8">
    <location>
        <position position="148"/>
    </location>
    <ligand>
        <name>[4Fe-4S] cluster</name>
        <dbReference type="ChEBI" id="CHEBI:49883"/>
        <label>2</label>
        <note>4Fe-4S-S-AdoMet</note>
    </ligand>
</feature>
<keyword evidence="1 8" id="KW-0004">4Fe-4S</keyword>
<evidence type="ECO:0000259" key="10">
    <source>
        <dbReference type="PROSITE" id="PS51449"/>
    </source>
</evidence>
<evidence type="ECO:0000313" key="12">
    <source>
        <dbReference type="EMBL" id="BCM25241.1"/>
    </source>
</evidence>
<dbReference type="FunFam" id="3.80.30.20:FF:000001">
    <property type="entry name" value="tRNA-2-methylthio-N(6)-dimethylallyladenosine synthase 2"/>
    <property type="match status" value="1"/>
</dbReference>
<dbReference type="GO" id="GO:0035599">
    <property type="term" value="F:aspartic acid methylthiotransferase activity"/>
    <property type="evidence" value="ECO:0007669"/>
    <property type="project" value="TreeGrafter"/>
</dbReference>
<dbReference type="InterPro" id="IPR058240">
    <property type="entry name" value="rSAM_sf"/>
</dbReference>
<dbReference type="PROSITE" id="PS51918">
    <property type="entry name" value="RADICAL_SAM"/>
    <property type="match status" value="1"/>
</dbReference>
<sequence length="442" mass="47992">MIKSPIPKVGFVSLGCPKASSDSERILTQLRAEGYAISASYQDSDIVVVNTCGFIDSAVEESLDAIGEALAENGKVIVTGCLGAKSGVVKNAHPSVLAVTGPHALEEVMSAVHANLPKPHDPYSDLVPPQGIRLTPQHYAYLKISEGCNHRCSFCIIPSMRGDLVSRPIGDVMQEAENLVNAGVAELLVISQDTSAYGVDVKYRTGFWNGRPIKTRMTELASALGELGVWVRMHYVYPYPHVDEIIPLMADGIILPYLDVPFQHASPRILKAMKRPASSENNLARIKAWRDVCPDITIRSTFIVGFPGETDEDFETLLTFLEEAQLDRVGCFAYSAVDGAAANQLDNHVPETLKQERLARFMQVQEAISAKKLEQKIGRIEMVLVDEIDGDVAIGRTSADAPEIDGVVYLSGAEGLVPGDLVEAEIIKSDGHDLWASAPNRD</sequence>
<keyword evidence="12" id="KW-0687">Ribonucleoprotein</keyword>
<dbReference type="InterPro" id="IPR005839">
    <property type="entry name" value="Methylthiotransferase"/>
</dbReference>
<comment type="cofactor">
    <cofactor evidence="8">
        <name>[4Fe-4S] cluster</name>
        <dbReference type="ChEBI" id="CHEBI:49883"/>
    </cofactor>
    <text evidence="8">Binds 2 [4Fe-4S] clusters. One cluster is coordinated with 3 cysteines and an exchangeable S-adenosyl-L-methionine.</text>
</comment>
<dbReference type="Pfam" id="PF00919">
    <property type="entry name" value="UPF0004"/>
    <property type="match status" value="1"/>
</dbReference>
<dbReference type="GO" id="GO:0103039">
    <property type="term" value="F:protein methylthiotransferase activity"/>
    <property type="evidence" value="ECO:0007669"/>
    <property type="project" value="UniProtKB-EC"/>
</dbReference>
<dbReference type="GO" id="GO:0005840">
    <property type="term" value="C:ribosome"/>
    <property type="evidence" value="ECO:0007669"/>
    <property type="project" value="UniProtKB-KW"/>
</dbReference>
<dbReference type="AlphaFoldDB" id="A0A8D5JR93"/>
<dbReference type="RefSeq" id="WP_221763349.1">
    <property type="nucleotide sequence ID" value="NZ_AP024110.1"/>
</dbReference>
<accession>A0A8D5JR93</accession>
<dbReference type="Proteomes" id="UP000826722">
    <property type="component" value="Chromosome"/>
</dbReference>
<dbReference type="SFLD" id="SFLDG01082">
    <property type="entry name" value="B12-binding_domain_containing"/>
    <property type="match status" value="1"/>
</dbReference>
<keyword evidence="6 8" id="KW-0408">Iron</keyword>
<dbReference type="PROSITE" id="PS51449">
    <property type="entry name" value="MTTASE_N"/>
    <property type="match status" value="1"/>
</dbReference>
<feature type="domain" description="Radical SAM core" evidence="11">
    <location>
        <begin position="134"/>
        <end position="371"/>
    </location>
</feature>
<dbReference type="GO" id="GO:0046872">
    <property type="term" value="F:metal ion binding"/>
    <property type="evidence" value="ECO:0007669"/>
    <property type="project" value="UniProtKB-KW"/>
</dbReference>
<dbReference type="PROSITE" id="PS01278">
    <property type="entry name" value="MTTASE_RADICAL"/>
    <property type="match status" value="1"/>
</dbReference>
<dbReference type="Gene3D" id="3.80.30.20">
    <property type="entry name" value="tm_1862 like domain"/>
    <property type="match status" value="1"/>
</dbReference>
<feature type="domain" description="MTTase N-terminal" evidence="10">
    <location>
        <begin position="7"/>
        <end position="117"/>
    </location>
</feature>
<evidence type="ECO:0000256" key="5">
    <source>
        <dbReference type="ARBA" id="ARBA00022723"/>
    </source>
</evidence>
<keyword evidence="5 8" id="KW-0479">Metal-binding</keyword>
<dbReference type="InterPro" id="IPR038135">
    <property type="entry name" value="Methylthiotransferase_N_sf"/>
</dbReference>
<evidence type="ECO:0000259" key="11">
    <source>
        <dbReference type="PROSITE" id="PS51918"/>
    </source>
</evidence>
<protein>
    <recommendedName>
        <fullName evidence="8">Ribosomal protein uS12 methylthiotransferase RimO</fullName>
        <shortName evidence="8">uS12 MTTase</shortName>
        <shortName evidence="8">uS12 methylthiotransferase</shortName>
        <ecNumber evidence="8">2.8.4.4</ecNumber>
    </recommendedName>
    <alternativeName>
        <fullName evidence="8">Ribosomal protein uS12 (aspartate-C(3))-methylthiotransferase</fullName>
    </alternativeName>
    <alternativeName>
        <fullName evidence="8">Ribosome maturation factor RimO</fullName>
    </alternativeName>
</protein>
<evidence type="ECO:0000256" key="7">
    <source>
        <dbReference type="ARBA" id="ARBA00023014"/>
    </source>
</evidence>
<feature type="binding site" evidence="8">
    <location>
        <position position="52"/>
    </location>
    <ligand>
        <name>[4Fe-4S] cluster</name>
        <dbReference type="ChEBI" id="CHEBI:49883"/>
        <label>1</label>
    </ligand>
</feature>
<keyword evidence="13" id="KW-1185">Reference proteome</keyword>
<dbReference type="SUPFAM" id="SSF102114">
    <property type="entry name" value="Radical SAM enzymes"/>
    <property type="match status" value="1"/>
</dbReference>
<dbReference type="GO" id="GO:0005829">
    <property type="term" value="C:cytosol"/>
    <property type="evidence" value="ECO:0007669"/>
    <property type="project" value="TreeGrafter"/>
</dbReference>
<evidence type="ECO:0000256" key="3">
    <source>
        <dbReference type="ARBA" id="ARBA00022679"/>
    </source>
</evidence>
<feature type="binding site" evidence="8">
    <location>
        <position position="155"/>
    </location>
    <ligand>
        <name>[4Fe-4S] cluster</name>
        <dbReference type="ChEBI" id="CHEBI:49883"/>
        <label>2</label>
        <note>4Fe-4S-S-AdoMet</note>
    </ligand>
</feature>
<dbReference type="SFLD" id="SFLDG01061">
    <property type="entry name" value="methylthiotransferase"/>
    <property type="match status" value="1"/>
</dbReference>
<organism evidence="12 13">
    <name type="scientific">Methyloradius palustris</name>
    <dbReference type="NCBI Taxonomy" id="2778876"/>
    <lineage>
        <taxon>Bacteria</taxon>
        <taxon>Pseudomonadati</taxon>
        <taxon>Pseudomonadota</taxon>
        <taxon>Betaproteobacteria</taxon>
        <taxon>Nitrosomonadales</taxon>
        <taxon>Methylophilaceae</taxon>
        <taxon>Methyloradius</taxon>
    </lineage>
</organism>
<dbReference type="NCBIfam" id="TIGR00089">
    <property type="entry name" value="MiaB/RimO family radical SAM methylthiotransferase"/>
    <property type="match status" value="1"/>
</dbReference>
<dbReference type="GO" id="GO:0006400">
    <property type="term" value="P:tRNA modification"/>
    <property type="evidence" value="ECO:0007669"/>
    <property type="project" value="InterPro"/>
</dbReference>
<name>A0A8D5JR93_9PROT</name>